<accession>A0A834VJR6</accession>
<dbReference type="EMBL" id="NQIK02000009">
    <property type="protein sequence ID" value="KAF7566275.1"/>
    <property type="molecule type" value="Genomic_DNA"/>
</dbReference>
<proteinExistence type="predicted"/>
<name>A0A834VJR6_9PLEO</name>
<dbReference type="AlphaFoldDB" id="A0A834VJR6"/>
<evidence type="ECO:0000313" key="1">
    <source>
        <dbReference type="EMBL" id="KAF7566275.1"/>
    </source>
</evidence>
<protein>
    <submittedName>
        <fullName evidence="1">Uncharacterized protein</fullName>
    </submittedName>
</protein>
<reference evidence="2" key="3">
    <citation type="journal article" date="2022" name="bioRxiv">
        <title>A global pangenome for the wheat fungal pathogen Pyrenophora tritici-repentis and prediction of effector protein structural homology.</title>
        <authorList>
            <person name="Moolhuijzen P."/>
            <person name="See P.T."/>
            <person name="Shi G."/>
            <person name="Powell H.R."/>
            <person name="Cockram J."/>
            <person name="Jorgensen L.N."/>
            <person name="Benslimane H."/>
            <person name="Strelkov S.E."/>
            <person name="Turner J."/>
            <person name="Liu Z."/>
            <person name="Moffat C.S."/>
        </authorList>
    </citation>
    <scope>NUCLEOTIDE SEQUENCE</scope>
    <source>
        <strain evidence="2">86-124</strain>
    </source>
</reference>
<reference evidence="2" key="2">
    <citation type="submission" date="2021-05" db="EMBL/GenBank/DDBJ databases">
        <authorList>
            <person name="Moolhuijzen P.M."/>
            <person name="Moffat C.S."/>
        </authorList>
    </citation>
    <scope>NUCLEOTIDE SEQUENCE</scope>
    <source>
        <strain evidence="2">86-124</strain>
    </source>
</reference>
<keyword evidence="4" id="KW-1185">Reference proteome</keyword>
<comment type="caution">
    <text evidence="1">The sequence shown here is derived from an EMBL/GenBank/DDBJ whole genome shotgun (WGS) entry which is preliminary data.</text>
</comment>
<reference evidence="1" key="1">
    <citation type="journal article" date="2018" name="BMC Genomics">
        <title>Comparative genomics of the wheat fungal pathogen Pyrenophora tritici-repentis reveals chromosomal variations and genome plasticity.</title>
        <authorList>
            <person name="Moolhuijzen P."/>
            <person name="See P.T."/>
            <person name="Hane J.K."/>
            <person name="Shi G."/>
            <person name="Liu Z."/>
            <person name="Oliver R.P."/>
            <person name="Moffat C.S."/>
        </authorList>
    </citation>
    <scope>NUCLEOTIDE SEQUENCE [LARGE SCALE GENOMIC DNA]</scope>
    <source>
        <strain evidence="1">M4</strain>
    </source>
</reference>
<dbReference type="Proteomes" id="UP000245464">
    <property type="component" value="Chromosome 9"/>
</dbReference>
<reference evidence="4" key="4">
    <citation type="journal article" date="2022" name="Microb. Genom.">
        <title>A global pangenome for the wheat fungal pathogen Pyrenophora tritici-repentis and prediction of effector protein structural homology.</title>
        <authorList>
            <person name="Moolhuijzen P.M."/>
            <person name="See P.T."/>
            <person name="Shi G."/>
            <person name="Powell H.R."/>
            <person name="Cockram J."/>
            <person name="Jorgensen L.N."/>
            <person name="Benslimane H."/>
            <person name="Strelkov S.E."/>
            <person name="Turner J."/>
            <person name="Liu Z."/>
            <person name="Moffat C.S."/>
        </authorList>
    </citation>
    <scope>NUCLEOTIDE SEQUENCE [LARGE SCALE GENOMIC DNA]</scope>
</reference>
<sequence>MFDFVDNKEVYENVVNENLMLTRELAVSQQETERAKKACRDLAV</sequence>
<evidence type="ECO:0000313" key="4">
    <source>
        <dbReference type="Proteomes" id="UP000249757"/>
    </source>
</evidence>
<dbReference type="Proteomes" id="UP000249757">
    <property type="component" value="Unassembled WGS sequence"/>
</dbReference>
<evidence type="ECO:0000313" key="2">
    <source>
        <dbReference type="EMBL" id="KAI1519230.1"/>
    </source>
</evidence>
<gene>
    <name evidence="2" type="ORF">Ptr86124_002358</name>
    <name evidence="1" type="ORF">PtrM4_145950</name>
</gene>
<organism evidence="1 3">
    <name type="scientific">Pyrenophora tritici-repentis</name>
    <dbReference type="NCBI Taxonomy" id="45151"/>
    <lineage>
        <taxon>Eukaryota</taxon>
        <taxon>Fungi</taxon>
        <taxon>Dikarya</taxon>
        <taxon>Ascomycota</taxon>
        <taxon>Pezizomycotina</taxon>
        <taxon>Dothideomycetes</taxon>
        <taxon>Pleosporomycetidae</taxon>
        <taxon>Pleosporales</taxon>
        <taxon>Pleosporineae</taxon>
        <taxon>Pleosporaceae</taxon>
        <taxon>Pyrenophora</taxon>
    </lineage>
</organism>
<evidence type="ECO:0000313" key="3">
    <source>
        <dbReference type="Proteomes" id="UP000245464"/>
    </source>
</evidence>
<dbReference type="EMBL" id="NRDI02000002">
    <property type="protein sequence ID" value="KAI1519230.1"/>
    <property type="molecule type" value="Genomic_DNA"/>
</dbReference>